<keyword evidence="7" id="KW-1015">Disulfide bond</keyword>
<keyword evidence="6 11" id="KW-0472">Membrane</keyword>
<dbReference type="EMBL" id="JAHFZB010000057">
    <property type="protein sequence ID" value="KAK6466355.1"/>
    <property type="molecule type" value="Genomic_DNA"/>
</dbReference>
<dbReference type="SMART" id="SM00408">
    <property type="entry name" value="IGc2"/>
    <property type="match status" value="2"/>
</dbReference>
<evidence type="ECO:0000256" key="3">
    <source>
        <dbReference type="ARBA" id="ARBA00022692"/>
    </source>
</evidence>
<gene>
    <name evidence="13" type="ORF">HHUSO_G36389</name>
</gene>
<proteinExistence type="predicted"/>
<organism evidence="13 14">
    <name type="scientific">Huso huso</name>
    <name type="common">Beluga</name>
    <name type="synonym">Acipenser huso</name>
    <dbReference type="NCBI Taxonomy" id="61971"/>
    <lineage>
        <taxon>Eukaryota</taxon>
        <taxon>Metazoa</taxon>
        <taxon>Chordata</taxon>
        <taxon>Craniata</taxon>
        <taxon>Vertebrata</taxon>
        <taxon>Euteleostomi</taxon>
        <taxon>Actinopterygii</taxon>
        <taxon>Chondrostei</taxon>
        <taxon>Acipenseriformes</taxon>
        <taxon>Acipenseridae</taxon>
        <taxon>Huso</taxon>
    </lineage>
</organism>
<keyword evidence="4" id="KW-0732">Signal</keyword>
<evidence type="ECO:0000256" key="4">
    <source>
        <dbReference type="ARBA" id="ARBA00022729"/>
    </source>
</evidence>
<evidence type="ECO:0000313" key="14">
    <source>
        <dbReference type="Proteomes" id="UP001369086"/>
    </source>
</evidence>
<evidence type="ECO:0000256" key="5">
    <source>
        <dbReference type="ARBA" id="ARBA00022989"/>
    </source>
</evidence>
<dbReference type="Proteomes" id="UP001369086">
    <property type="component" value="Unassembled WGS sequence"/>
</dbReference>
<evidence type="ECO:0000256" key="8">
    <source>
        <dbReference type="ARBA" id="ARBA00023170"/>
    </source>
</evidence>
<evidence type="ECO:0000256" key="7">
    <source>
        <dbReference type="ARBA" id="ARBA00023157"/>
    </source>
</evidence>
<keyword evidence="9" id="KW-0325">Glycoprotein</keyword>
<keyword evidence="2" id="KW-1003">Cell membrane</keyword>
<evidence type="ECO:0000256" key="2">
    <source>
        <dbReference type="ARBA" id="ARBA00022475"/>
    </source>
</evidence>
<dbReference type="Pfam" id="PF08205">
    <property type="entry name" value="C2-set_2"/>
    <property type="match status" value="1"/>
</dbReference>
<evidence type="ECO:0000313" key="13">
    <source>
        <dbReference type="EMBL" id="KAK6466355.1"/>
    </source>
</evidence>
<evidence type="ECO:0000256" key="9">
    <source>
        <dbReference type="ARBA" id="ARBA00023180"/>
    </source>
</evidence>
<evidence type="ECO:0000256" key="11">
    <source>
        <dbReference type="SAM" id="Phobius"/>
    </source>
</evidence>
<feature type="domain" description="Ig-like" evidence="12">
    <location>
        <begin position="55"/>
        <end position="147"/>
    </location>
</feature>
<reference evidence="13 14" key="1">
    <citation type="submission" date="2021-05" db="EMBL/GenBank/DDBJ databases">
        <authorList>
            <person name="Zahm M."/>
            <person name="Klopp C."/>
            <person name="Cabau C."/>
            <person name="Kuhl H."/>
            <person name="Suciu R."/>
            <person name="Ciorpac M."/>
            <person name="Holostenco D."/>
            <person name="Gessner J."/>
            <person name="Wuertz S."/>
            <person name="Hohne C."/>
            <person name="Stock M."/>
            <person name="Gislard M."/>
            <person name="Lluch J."/>
            <person name="Milhes M."/>
            <person name="Lampietro C."/>
            <person name="Lopez Roques C."/>
            <person name="Donnadieu C."/>
            <person name="Du K."/>
            <person name="Schartl M."/>
            <person name="Guiguen Y."/>
        </authorList>
    </citation>
    <scope>NUCLEOTIDE SEQUENCE [LARGE SCALE GENOMIC DNA]</scope>
    <source>
        <strain evidence="13">Hh-F2</strain>
        <tissue evidence="13">Blood</tissue>
    </source>
</reference>
<keyword evidence="14" id="KW-1185">Reference proteome</keyword>
<dbReference type="Gene3D" id="2.60.40.10">
    <property type="entry name" value="Immunoglobulins"/>
    <property type="match status" value="4"/>
</dbReference>
<keyword evidence="5 11" id="KW-1133">Transmembrane helix</keyword>
<dbReference type="PANTHER" id="PTHR25466:SF3">
    <property type="entry name" value="PROGRAMMED CELL DEATH 1 LIGAND 1"/>
    <property type="match status" value="1"/>
</dbReference>
<dbReference type="SUPFAM" id="SSF48726">
    <property type="entry name" value="Immunoglobulin"/>
    <property type="match status" value="3"/>
</dbReference>
<dbReference type="InterPro" id="IPR051713">
    <property type="entry name" value="T-cell_Activation_Regulation"/>
</dbReference>
<dbReference type="InterPro" id="IPR036179">
    <property type="entry name" value="Ig-like_dom_sf"/>
</dbReference>
<comment type="caution">
    <text evidence="13">The sequence shown here is derived from an EMBL/GenBank/DDBJ whole genome shotgun (WGS) entry which is preliminary data.</text>
</comment>
<dbReference type="InterPro" id="IPR007110">
    <property type="entry name" value="Ig-like_dom"/>
</dbReference>
<evidence type="ECO:0000256" key="10">
    <source>
        <dbReference type="ARBA" id="ARBA00023319"/>
    </source>
</evidence>
<evidence type="ECO:0000259" key="12">
    <source>
        <dbReference type="PROSITE" id="PS50835"/>
    </source>
</evidence>
<dbReference type="InterPro" id="IPR003599">
    <property type="entry name" value="Ig_sub"/>
</dbReference>
<sequence>MELAEALELCRVSLFRTQTRLARMKLFAFGLILLVGTGESFVKEITGVRCKDVWIECRFDAARMRQDKAVLWHHCHNDVCTNIQHYENGVDQLQHRAASRRGRVYPDKFRDGNASLFIENVQMSDEGHYECNVALTEGLYTKISVLTVLASYEPPQLTDALDTRSFTCSSRNGFPPALVTWTGGSGMNYTPDSVTQHTLNPEGLYDVVSKLTRRFTEEETICCTVWNQPLQEHKTNCTRVTPGQETDDQHLLTATLIPVALFILACCVGFMIYRYRYKGRQNPADDRIRKRISSCSHHTVIVLIGRPHHGMPSLINSCVFAYKAEEPFANWAGAEKDPPHYAQPEEVPLTERITITRALLQQEDRFWTSERDSYLDKWRREEQSHRRPFVFVHSCTEMLTTVAKDEIKELFEDIKSVMGSYPFTGLTKKNQGHAEELVPFFHSLGSKRTFTFHNYKIQEHKRSAKRDEEFLDFVIACIEETDSETLPNKMELAEALELRQVSLFRTQTRLTRMKLFAFGLILLVDTGQSSVKNITAVRGSNVWIECMFDAARMRQDKPVLWLHCHNDVCTEIQHYENGVDQLQDRAASRRGRVYPDKFREGNASLFIENVQMSDKGLYECTAVLTGGLYTKFVELTVLASYEPPQLTEALDTRSFTCSSRNGFPPALVTWTGGSGMNYTPDSVTQHTLNPEGLYDVCGTSLSKNTKPTACESLQDKKPMISIL</sequence>
<dbReference type="PANTHER" id="PTHR25466">
    <property type="entry name" value="T-LYMPHOCYTE ACTIVATION ANTIGEN"/>
    <property type="match status" value="1"/>
</dbReference>
<feature type="domain" description="Ig-like" evidence="12">
    <location>
        <begin position="539"/>
        <end position="636"/>
    </location>
</feature>
<dbReference type="SMART" id="SM00409">
    <property type="entry name" value="IG"/>
    <property type="match status" value="2"/>
</dbReference>
<name>A0ABR0Y1U1_HUSHU</name>
<protein>
    <recommendedName>
        <fullName evidence="12">Ig-like domain-containing protein</fullName>
    </recommendedName>
</protein>
<accession>A0ABR0Y1U1</accession>
<dbReference type="InterPro" id="IPR003598">
    <property type="entry name" value="Ig_sub2"/>
</dbReference>
<feature type="transmembrane region" description="Helical" evidence="11">
    <location>
        <begin position="251"/>
        <end position="273"/>
    </location>
</feature>
<keyword evidence="10" id="KW-0393">Immunoglobulin domain</keyword>
<evidence type="ECO:0000256" key="1">
    <source>
        <dbReference type="ARBA" id="ARBA00004251"/>
    </source>
</evidence>
<dbReference type="InterPro" id="IPR013783">
    <property type="entry name" value="Ig-like_fold"/>
</dbReference>
<dbReference type="Pfam" id="PF07686">
    <property type="entry name" value="V-set"/>
    <property type="match status" value="2"/>
</dbReference>
<keyword evidence="3 11" id="KW-0812">Transmembrane</keyword>
<comment type="subcellular location">
    <subcellularLocation>
        <location evidence="1">Cell membrane</location>
        <topology evidence="1">Single-pass type I membrane protein</topology>
    </subcellularLocation>
</comment>
<keyword evidence="8" id="KW-0675">Receptor</keyword>
<dbReference type="PROSITE" id="PS50835">
    <property type="entry name" value="IG_LIKE"/>
    <property type="match status" value="2"/>
</dbReference>
<dbReference type="InterPro" id="IPR013162">
    <property type="entry name" value="CD80_C2-set"/>
</dbReference>
<evidence type="ECO:0000256" key="6">
    <source>
        <dbReference type="ARBA" id="ARBA00023136"/>
    </source>
</evidence>
<dbReference type="InterPro" id="IPR013106">
    <property type="entry name" value="Ig_V-set"/>
</dbReference>